<organism evidence="1 2">
    <name type="scientific">Cohnella lupini</name>
    <dbReference type="NCBI Taxonomy" id="1294267"/>
    <lineage>
        <taxon>Bacteria</taxon>
        <taxon>Bacillati</taxon>
        <taxon>Bacillota</taxon>
        <taxon>Bacilli</taxon>
        <taxon>Bacillales</taxon>
        <taxon>Paenibacillaceae</taxon>
        <taxon>Cohnella</taxon>
    </lineage>
</organism>
<dbReference type="PANTHER" id="PTHR28255">
    <property type="match status" value="1"/>
</dbReference>
<dbReference type="OrthoDB" id="9815315at2"/>
<reference evidence="1 2" key="1">
    <citation type="submission" date="2018-07" db="EMBL/GenBank/DDBJ databases">
        <title>Genomic Encyclopedia of Type Strains, Phase III (KMG-III): the genomes of soil and plant-associated and newly described type strains.</title>
        <authorList>
            <person name="Whitman W."/>
        </authorList>
    </citation>
    <scope>NUCLEOTIDE SEQUENCE [LARGE SCALE GENOMIC DNA]</scope>
    <source>
        <strain evidence="1 2">CECT 8236</strain>
    </source>
</reference>
<evidence type="ECO:0000313" key="1">
    <source>
        <dbReference type="EMBL" id="RED56029.1"/>
    </source>
</evidence>
<accession>A0A3D9I382</accession>
<proteinExistence type="predicted"/>
<dbReference type="InterPro" id="IPR038084">
    <property type="entry name" value="PduO/GlcC-like_sf"/>
</dbReference>
<dbReference type="InterPro" id="IPR010371">
    <property type="entry name" value="YBR137W-like"/>
</dbReference>
<dbReference type="Proteomes" id="UP000256869">
    <property type="component" value="Unassembled WGS sequence"/>
</dbReference>
<dbReference type="AlphaFoldDB" id="A0A3D9I382"/>
<gene>
    <name evidence="1" type="ORF">DFP95_11592</name>
</gene>
<dbReference type="PIRSF" id="PIRSF008757">
    <property type="entry name" value="UCP008757"/>
    <property type="match status" value="1"/>
</dbReference>
<dbReference type="InterPro" id="IPR005624">
    <property type="entry name" value="PduO/GlcC-like"/>
</dbReference>
<dbReference type="NCBIfam" id="NF002696">
    <property type="entry name" value="PRK02487.1-5"/>
    <property type="match status" value="1"/>
</dbReference>
<dbReference type="RefSeq" id="WP_115994623.1">
    <property type="nucleotide sequence ID" value="NZ_QRDY01000015.1"/>
</dbReference>
<protein>
    <submittedName>
        <fullName evidence="1">Uncharacterized protein (UPF0303 family)</fullName>
    </submittedName>
</protein>
<dbReference type="Pfam" id="PF03928">
    <property type="entry name" value="HbpS-like"/>
    <property type="match status" value="1"/>
</dbReference>
<comment type="caution">
    <text evidence="1">The sequence shown here is derived from an EMBL/GenBank/DDBJ whole genome shotgun (WGS) entry which is preliminary data.</text>
</comment>
<sequence>MSDYQVELERLLQQETDLQFSEFSNETAYRIGTKLIEKAAEENKFVAVTITRNGELLYHSKMNETNEGNDSWIARKSNVVHHFGHSSYYMHVLFKSNGGSIESSSLDPKDYAAEGGAFPLILKNTGIIGTIAASGLPGDQDHQLIVDVLQEYFQSL</sequence>
<keyword evidence="2" id="KW-1185">Reference proteome</keyword>
<dbReference type="SUPFAM" id="SSF143744">
    <property type="entry name" value="GlcG-like"/>
    <property type="match status" value="1"/>
</dbReference>
<dbReference type="Gene3D" id="3.30.450.150">
    <property type="entry name" value="Haem-degrading domain"/>
    <property type="match status" value="1"/>
</dbReference>
<name>A0A3D9I382_9BACL</name>
<dbReference type="EMBL" id="QRDY01000015">
    <property type="protein sequence ID" value="RED56029.1"/>
    <property type="molecule type" value="Genomic_DNA"/>
</dbReference>
<evidence type="ECO:0000313" key="2">
    <source>
        <dbReference type="Proteomes" id="UP000256869"/>
    </source>
</evidence>
<dbReference type="PANTHER" id="PTHR28255:SF1">
    <property type="entry name" value="UPF0303 PROTEIN YBR137W"/>
    <property type="match status" value="1"/>
</dbReference>